<dbReference type="OrthoDB" id="1700726at2759"/>
<organism evidence="1 2">
    <name type="scientific">Leptomonas seymouri</name>
    <dbReference type="NCBI Taxonomy" id="5684"/>
    <lineage>
        <taxon>Eukaryota</taxon>
        <taxon>Discoba</taxon>
        <taxon>Euglenozoa</taxon>
        <taxon>Kinetoplastea</taxon>
        <taxon>Metakinetoplastina</taxon>
        <taxon>Trypanosomatida</taxon>
        <taxon>Trypanosomatidae</taxon>
        <taxon>Leishmaniinae</taxon>
        <taxon>Leptomonas</taxon>
    </lineage>
</organism>
<accession>A0A0N1I0L9</accession>
<keyword evidence="2" id="KW-1185">Reference proteome</keyword>
<proteinExistence type="predicted"/>
<gene>
    <name evidence="1" type="ORF">ABL78_8418</name>
</gene>
<evidence type="ECO:0000313" key="2">
    <source>
        <dbReference type="Proteomes" id="UP000038009"/>
    </source>
</evidence>
<sequence>MPLEEVIRLPVFCSKAAASMAALGQAARRKPFELPRVVRFVLEEWTPENGTLTAAMKLKRRVISERFADQIDEMFLKE</sequence>
<dbReference type="EMBL" id="LJSK01000738">
    <property type="protein sequence ID" value="KPI82572.1"/>
    <property type="molecule type" value="Genomic_DNA"/>
</dbReference>
<comment type="caution">
    <text evidence="1">The sequence shown here is derived from an EMBL/GenBank/DDBJ whole genome shotgun (WGS) entry which is preliminary data.</text>
</comment>
<evidence type="ECO:0000313" key="1">
    <source>
        <dbReference type="EMBL" id="KPI82572.1"/>
    </source>
</evidence>
<protein>
    <submittedName>
        <fullName evidence="1">Putative fatty acyl synthetase 1</fullName>
    </submittedName>
</protein>
<name>A0A0N1I0L9_LEPSE</name>
<dbReference type="AlphaFoldDB" id="A0A0N1I0L9"/>
<reference evidence="1 2" key="1">
    <citation type="journal article" date="2015" name="PLoS Pathog.">
        <title>Leptomonas seymouri: Adaptations to the Dixenous Life Cycle Analyzed by Genome Sequencing, Transcriptome Profiling and Co-infection with Leishmania donovani.</title>
        <authorList>
            <person name="Kraeva N."/>
            <person name="Butenko A."/>
            <person name="Hlavacova J."/>
            <person name="Kostygov A."/>
            <person name="Myskova J."/>
            <person name="Grybchuk D."/>
            <person name="Lestinova T."/>
            <person name="Votypka J."/>
            <person name="Volf P."/>
            <person name="Opperdoes F."/>
            <person name="Flegontov P."/>
            <person name="Lukes J."/>
            <person name="Yurchenko V."/>
        </authorList>
    </citation>
    <scope>NUCLEOTIDE SEQUENCE [LARGE SCALE GENOMIC DNA]</scope>
    <source>
        <strain evidence="1 2">ATCC 30220</strain>
    </source>
</reference>
<dbReference type="Proteomes" id="UP000038009">
    <property type="component" value="Unassembled WGS sequence"/>
</dbReference>
<dbReference type="VEuPathDB" id="TriTrypDB:Lsey_0739_0010"/>